<proteinExistence type="predicted"/>
<dbReference type="Proteomes" id="UP001165190">
    <property type="component" value="Unassembled WGS sequence"/>
</dbReference>
<name>A0A9W7MPM4_HIBTR</name>
<dbReference type="AlphaFoldDB" id="A0A9W7MPM4"/>
<gene>
    <name evidence="1" type="ORF">HRI_004153300</name>
</gene>
<comment type="caution">
    <text evidence="1">The sequence shown here is derived from an EMBL/GenBank/DDBJ whole genome shotgun (WGS) entry which is preliminary data.</text>
</comment>
<evidence type="ECO:0000313" key="2">
    <source>
        <dbReference type="Proteomes" id="UP001165190"/>
    </source>
</evidence>
<keyword evidence="2" id="KW-1185">Reference proteome</keyword>
<reference evidence="1" key="1">
    <citation type="submission" date="2023-05" db="EMBL/GenBank/DDBJ databases">
        <title>Genome and transcriptome analyses reveal genes involved in the formation of fine ridges on petal epidermal cells in Hibiscus trionum.</title>
        <authorList>
            <person name="Koshimizu S."/>
            <person name="Masuda S."/>
            <person name="Ishii T."/>
            <person name="Shirasu K."/>
            <person name="Hoshino A."/>
            <person name="Arita M."/>
        </authorList>
    </citation>
    <scope>NUCLEOTIDE SEQUENCE</scope>
    <source>
        <strain evidence="1">Hamamatsu line</strain>
    </source>
</reference>
<dbReference type="OrthoDB" id="1701885at2759"/>
<organism evidence="1 2">
    <name type="scientific">Hibiscus trionum</name>
    <name type="common">Flower of an hour</name>
    <dbReference type="NCBI Taxonomy" id="183268"/>
    <lineage>
        <taxon>Eukaryota</taxon>
        <taxon>Viridiplantae</taxon>
        <taxon>Streptophyta</taxon>
        <taxon>Embryophyta</taxon>
        <taxon>Tracheophyta</taxon>
        <taxon>Spermatophyta</taxon>
        <taxon>Magnoliopsida</taxon>
        <taxon>eudicotyledons</taxon>
        <taxon>Gunneridae</taxon>
        <taxon>Pentapetalae</taxon>
        <taxon>rosids</taxon>
        <taxon>malvids</taxon>
        <taxon>Malvales</taxon>
        <taxon>Malvaceae</taxon>
        <taxon>Malvoideae</taxon>
        <taxon>Hibiscus</taxon>
    </lineage>
</organism>
<sequence length="90" mass="10169">MDSLFVVAAAAGYFAKFWKNLTTDRNGFPEVSSAESEIGKVVPWKDSVHKFAMIRKLQDGVSPDGREFPDKKISDIYGLNENPYMTYIKC</sequence>
<dbReference type="EMBL" id="BSYR01000040">
    <property type="protein sequence ID" value="GMJ04841.1"/>
    <property type="molecule type" value="Genomic_DNA"/>
</dbReference>
<accession>A0A9W7MPM4</accession>
<evidence type="ECO:0000313" key="1">
    <source>
        <dbReference type="EMBL" id="GMJ04841.1"/>
    </source>
</evidence>
<protein>
    <submittedName>
        <fullName evidence="1">Uncharacterized protein</fullName>
    </submittedName>
</protein>